<keyword evidence="3" id="KW-1185">Reference proteome</keyword>
<evidence type="ECO:0008006" key="4">
    <source>
        <dbReference type="Google" id="ProtNLM"/>
    </source>
</evidence>
<keyword evidence="1" id="KW-0732">Signal</keyword>
<sequence>MKFFSQLFLWICILFFQNIFSQSTVYVQTNQFGRGFLKMRGSECFVVTPNHLLKNYNGPISIYGEGRQRARADLFKTYVGDLALLEFSEEHNQNCTKWQLNKNYNTIVNNIHKGYLELRNKDGSATKVSVKITDIDVQYITIEPEDVKDKFYQGMSGSTLFVEYQGQKVFLGMLQSISSDGIGYGEVIRADEMDKLLESFFNPITQQKKSNVITDKDLTKEVSDFRFELLDIEKSGNRVTFIMDVTSLNNDKELHLDNRNIFLYENNGLEYKPTNITLGNHSYWTVDYNLIKDTPVPLKITFNEIASTAKFATSFKVGFSSNKIASNFNFNDLYFGDESEDFSTVVKEKGHWSEETLDFKFDLLSVEKLNSDVVLTFTVTSLNLDKLIKINTRNIFLYDNNGFEFKSNNIIIANKSYWSVEYNLIKNIAVPLIISFKEIPATTSSISKLKIGFSDKQNQGSFAIENVPFMVKSSENNTSNTSNTNETTNSSACSEIYFYRKNGFLECEETVYLYNHGELLAKLQPGTRYKSTVCDDRSFKFSVRTNPNEMALSSNRPQIELGTNYYFKISCAVGVSTITQQEPAKGKKEIGNNSKFKRKLQALPLTEY</sequence>
<name>A0ABW3WP22_9FLAO</name>
<gene>
    <name evidence="2" type="ORF">ACFQ5N_09040</name>
</gene>
<comment type="caution">
    <text evidence="2">The sequence shown here is derived from an EMBL/GenBank/DDBJ whole genome shotgun (WGS) entry which is preliminary data.</text>
</comment>
<feature type="chain" id="PRO_5046086874" description="Serine protease" evidence="1">
    <location>
        <begin position="22"/>
        <end position="608"/>
    </location>
</feature>
<dbReference type="RefSeq" id="WP_386809174.1">
    <property type="nucleotide sequence ID" value="NZ_JBHTMV010000004.1"/>
</dbReference>
<dbReference type="EMBL" id="JBHTMV010000004">
    <property type="protein sequence ID" value="MFD1293979.1"/>
    <property type="molecule type" value="Genomic_DNA"/>
</dbReference>
<dbReference type="SUPFAM" id="SSF50494">
    <property type="entry name" value="Trypsin-like serine proteases"/>
    <property type="match status" value="1"/>
</dbReference>
<evidence type="ECO:0000313" key="2">
    <source>
        <dbReference type="EMBL" id="MFD1293979.1"/>
    </source>
</evidence>
<evidence type="ECO:0000256" key="1">
    <source>
        <dbReference type="SAM" id="SignalP"/>
    </source>
</evidence>
<protein>
    <recommendedName>
        <fullName evidence="4">Serine protease</fullName>
    </recommendedName>
</protein>
<feature type="signal peptide" evidence="1">
    <location>
        <begin position="1"/>
        <end position="21"/>
    </location>
</feature>
<dbReference type="InterPro" id="IPR009003">
    <property type="entry name" value="Peptidase_S1_PA"/>
</dbReference>
<reference evidence="3" key="1">
    <citation type="journal article" date="2019" name="Int. J. Syst. Evol. Microbiol.">
        <title>The Global Catalogue of Microorganisms (GCM) 10K type strain sequencing project: providing services to taxonomists for standard genome sequencing and annotation.</title>
        <authorList>
            <consortium name="The Broad Institute Genomics Platform"/>
            <consortium name="The Broad Institute Genome Sequencing Center for Infectious Disease"/>
            <person name="Wu L."/>
            <person name="Ma J."/>
        </authorList>
    </citation>
    <scope>NUCLEOTIDE SEQUENCE [LARGE SCALE GENOMIC DNA]</scope>
    <source>
        <strain evidence="3">CCUG 62221</strain>
    </source>
</reference>
<proteinExistence type="predicted"/>
<accession>A0ABW3WP22</accession>
<dbReference type="Proteomes" id="UP001597241">
    <property type="component" value="Unassembled WGS sequence"/>
</dbReference>
<organism evidence="2 3">
    <name type="scientific">Lutibacter holmesii</name>
    <dbReference type="NCBI Taxonomy" id="1137985"/>
    <lineage>
        <taxon>Bacteria</taxon>
        <taxon>Pseudomonadati</taxon>
        <taxon>Bacteroidota</taxon>
        <taxon>Flavobacteriia</taxon>
        <taxon>Flavobacteriales</taxon>
        <taxon>Flavobacteriaceae</taxon>
        <taxon>Lutibacter</taxon>
    </lineage>
</organism>
<evidence type="ECO:0000313" key="3">
    <source>
        <dbReference type="Proteomes" id="UP001597241"/>
    </source>
</evidence>